<organism evidence="4 5">
    <name type="scientific">Clostridium beijerinckii</name>
    <name type="common">Clostridium MP</name>
    <dbReference type="NCBI Taxonomy" id="1520"/>
    <lineage>
        <taxon>Bacteria</taxon>
        <taxon>Bacillati</taxon>
        <taxon>Bacillota</taxon>
        <taxon>Clostridia</taxon>
        <taxon>Eubacteriales</taxon>
        <taxon>Clostridiaceae</taxon>
        <taxon>Clostridium</taxon>
    </lineage>
</organism>
<proteinExistence type="predicted"/>
<dbReference type="AlphaFoldDB" id="A0A0B5QJ20"/>
<dbReference type="OrthoDB" id="9798006at2"/>
<dbReference type="PANTHER" id="PTHR43072:SF23">
    <property type="entry name" value="UPF0039 PROTEIN C11D3.02C"/>
    <property type="match status" value="1"/>
</dbReference>
<name>A0A0B5QJ20_CLOBE</name>
<dbReference type="Proteomes" id="UP000031866">
    <property type="component" value="Chromosome"/>
</dbReference>
<dbReference type="Gene3D" id="3.40.630.30">
    <property type="match status" value="1"/>
</dbReference>
<dbReference type="PANTHER" id="PTHR43072">
    <property type="entry name" value="N-ACETYLTRANSFERASE"/>
    <property type="match status" value="1"/>
</dbReference>
<dbReference type="CDD" id="cd04301">
    <property type="entry name" value="NAT_SF"/>
    <property type="match status" value="1"/>
</dbReference>
<dbReference type="InterPro" id="IPR016181">
    <property type="entry name" value="Acyl_CoA_acyltransferase"/>
</dbReference>
<dbReference type="RefSeq" id="WP_041898991.1">
    <property type="nucleotide sequence ID" value="NZ_CP010086.2"/>
</dbReference>
<evidence type="ECO:0000256" key="1">
    <source>
        <dbReference type="ARBA" id="ARBA00022679"/>
    </source>
</evidence>
<dbReference type="InterPro" id="IPR000182">
    <property type="entry name" value="GNAT_dom"/>
</dbReference>
<reference evidence="5" key="1">
    <citation type="submission" date="2014-12" db="EMBL/GenBank/DDBJ databases">
        <title>Genome sequence of Clostridium beijerinckii strain 59B.</title>
        <authorList>
            <person name="Little G.T."/>
            <person name="Minton N.P."/>
        </authorList>
    </citation>
    <scope>NUCLEOTIDE SEQUENCE [LARGE SCALE GENOMIC DNA]</scope>
    <source>
        <strain evidence="5">59B</strain>
    </source>
</reference>
<evidence type="ECO:0000259" key="3">
    <source>
        <dbReference type="PROSITE" id="PS51186"/>
    </source>
</evidence>
<dbReference type="STRING" id="1520.LF65_04421"/>
<dbReference type="EMBL" id="CP010086">
    <property type="protein sequence ID" value="AJH00961.1"/>
    <property type="molecule type" value="Genomic_DNA"/>
</dbReference>
<dbReference type="Pfam" id="PF00583">
    <property type="entry name" value="Acetyltransf_1"/>
    <property type="match status" value="1"/>
</dbReference>
<sequence length="166" mass="19138">MELIIRKMKVEDWNSVADIYMEGIKTKRATFQAEIPRYEDWDKGHLNIGRFVATNSNNRIIGWIALSPTSSRCVYKGVAEVSIYISESCRRNNVGYELMNRVIEETEKENIWTLQSGIFSINEPSIKLHKKCGFRVVGIREKIGCDADGIWHDIILMERRSKVVGI</sequence>
<evidence type="ECO:0000313" key="5">
    <source>
        <dbReference type="Proteomes" id="UP000031866"/>
    </source>
</evidence>
<evidence type="ECO:0000313" key="4">
    <source>
        <dbReference type="EMBL" id="AJH00961.1"/>
    </source>
</evidence>
<feature type="domain" description="N-acetyltransferase" evidence="3">
    <location>
        <begin position="3"/>
        <end position="157"/>
    </location>
</feature>
<gene>
    <name evidence="4" type="ORF">LF65_04421</name>
</gene>
<keyword evidence="2" id="KW-0012">Acyltransferase</keyword>
<keyword evidence="1 4" id="KW-0808">Transferase</keyword>
<dbReference type="PROSITE" id="PS51186">
    <property type="entry name" value="GNAT"/>
    <property type="match status" value="1"/>
</dbReference>
<accession>A0A0B5QJ20</accession>
<protein>
    <submittedName>
        <fullName evidence="4">Phosphinothricin acetyltransferase</fullName>
    </submittedName>
</protein>
<dbReference type="SUPFAM" id="SSF55729">
    <property type="entry name" value="Acyl-CoA N-acyltransferases (Nat)"/>
    <property type="match status" value="1"/>
</dbReference>
<dbReference type="GO" id="GO:0016747">
    <property type="term" value="F:acyltransferase activity, transferring groups other than amino-acyl groups"/>
    <property type="evidence" value="ECO:0007669"/>
    <property type="project" value="InterPro"/>
</dbReference>
<dbReference type="KEGG" id="cbei:LF65_04421"/>
<evidence type="ECO:0000256" key="2">
    <source>
        <dbReference type="ARBA" id="ARBA00023315"/>
    </source>
</evidence>